<keyword evidence="5" id="KW-1185">Reference proteome</keyword>
<dbReference type="InterPro" id="IPR000160">
    <property type="entry name" value="GGDEF_dom"/>
</dbReference>
<feature type="domain" description="EAL" evidence="2">
    <location>
        <begin position="1159"/>
        <end position="1411"/>
    </location>
</feature>
<organism evidence="4 5">
    <name type="scientific">Marisediminitalea aggregata</name>
    <dbReference type="NCBI Taxonomy" id="634436"/>
    <lineage>
        <taxon>Bacteria</taxon>
        <taxon>Pseudomonadati</taxon>
        <taxon>Pseudomonadota</taxon>
        <taxon>Gammaproteobacteria</taxon>
        <taxon>Alteromonadales</taxon>
        <taxon>Alteromonadaceae</taxon>
        <taxon>Marisediminitalea</taxon>
    </lineage>
</organism>
<dbReference type="InterPro" id="IPR035919">
    <property type="entry name" value="EAL_sf"/>
</dbReference>
<name>A0A1M5JE23_9ALTE</name>
<dbReference type="InterPro" id="IPR052155">
    <property type="entry name" value="Biofilm_reg_signaling"/>
</dbReference>
<dbReference type="InterPro" id="IPR013783">
    <property type="entry name" value="Ig-like_fold"/>
</dbReference>
<sequence>MYGYRLWALFQQLIALSVFSIIALPVSAAGIVLPEEPILTSPVTTPLSTKQGLAQDSINQLFIDHDGFLWVASDGGLDRYDGYRVEHVQGPDGVLASTPVNAVFQDSSRQLWISTASRGVYKLDLTTNTYSAVLQLKYINNPEYQQLVNKFIELPDGNMLMLFEQMLIHYDTSTQQQTILYAIDTEKQNNVPYLRDLLLIDKTLVMATSSGMFVANVDFGEPVSKLRFLPVEHRADVEFNLDNLNAKSLMTDSFGRLWIGTVAGLYSMPVQNLQQAVRAENRFVADTRLEIAERNIWQIKQANDSLVWLGTDIGLVRMQMKKGRWHAEYALDPATGLEALSRQDIRALALAPNDGLWIGTYIGGAFYWSPQSLNFTMLQNQRYSTNTTVLSDNNIWALYEDTDGTLWIGTDNGLTRYNPVAKSSTFYLQSEGTPPPYSMHIIQQIFPLREDVLLLQTYAGLYEFRKSTGDVKLLTFGRGEDEATFMTGLAKDAEGNAYFIGDNFYKYDFKAQKLEELTDLNRQISLNLSTNFIGINPVNASQMLLATFDGLWAYDIVTKKAERLHQLPDMVRRSDFAPDSVLLHNNILWVVYPGYGLVGLDVQNYQQRYYFGSDILGKGAFIYGLLEDKDNNIWFSSHSGLQRFSPDKLTFKRFQYGRELNVAEFNQGANVKLQDGRIAYGSPRGVVMFDPNVINAEYQKAVLQRNAKQLVISGISLSSRNLGLPKQNLAGRHIALQHDDYGLTIEFSPLEFSAQKDTRFRYVLSSGKQVLSEDTTFDTKVVLPSLPAGNYRFEVMPAGQYSDQTILPVSLTIQVDYPPFLSPLAYTLYALCFITLLGAYLVSRHLQLVRLQQAQQQVKLFGNAFRHTSDWVVIFDQHHRAVAANPAFESAFGITDKDRLDRQLQRLYQQDPKLERQLAGQLRLLKTDDVWKGEDSIVMPDGRKYDVLIDINVMQGTAKDNETTHYLVVISDISEQKNAERKLVKIANFDNLTGLVNRSLLLDRLEHAIANAVTHEHTVAVLFVDLDRFKGINDSLGHDYGDKLLRVIANRMLNLASKSDTVARLGGDEFVIVMEEVDNEASVSSFVSQLIESIETPISLGKEVLRVSCSVGISFFPDDATDPAELLKQADVAMYSAKKDTLSAFIYYTKEMNERAKERLALENRVKSAYQEQAFINYYQPIINISSGQTEGVELLLRCHYQDEWISPADFIPVLEEMRHIIEITRVATTQAVNDMKQWYAQGFKGYVSINLSALHFKTHFDLDLIEQLLRDAGLPNSSIRFEITEGVLIDQSDEVLNQLTRIRDAGFKLALDDFGTGYSSLSYLKRFPLQILKIDKSFIDDIQESKEENALVQTTINLALSLKMDCIAEGIEHSEQVQYLLNQGCVRLQGYYFSKPVDAITVAPLLLKQWREPSDSFTPSI</sequence>
<dbReference type="InterPro" id="IPR001633">
    <property type="entry name" value="EAL_dom"/>
</dbReference>
<evidence type="ECO:0000259" key="2">
    <source>
        <dbReference type="PROSITE" id="PS50883"/>
    </source>
</evidence>
<dbReference type="Pfam" id="PF07494">
    <property type="entry name" value="Reg_prop"/>
    <property type="match status" value="1"/>
</dbReference>
<dbReference type="SMART" id="SM00267">
    <property type="entry name" value="GGDEF"/>
    <property type="match status" value="1"/>
</dbReference>
<dbReference type="Pfam" id="PF00990">
    <property type="entry name" value="GGDEF"/>
    <property type="match status" value="1"/>
</dbReference>
<dbReference type="PROSITE" id="PS50113">
    <property type="entry name" value="PAC"/>
    <property type="match status" value="1"/>
</dbReference>
<dbReference type="SUPFAM" id="SSF55073">
    <property type="entry name" value="Nucleotide cyclase"/>
    <property type="match status" value="1"/>
</dbReference>
<evidence type="ECO:0000313" key="5">
    <source>
        <dbReference type="Proteomes" id="UP000184520"/>
    </source>
</evidence>
<dbReference type="NCBIfam" id="TIGR00229">
    <property type="entry name" value="sensory_box"/>
    <property type="match status" value="1"/>
</dbReference>
<dbReference type="InterPro" id="IPR000014">
    <property type="entry name" value="PAS"/>
</dbReference>
<dbReference type="Proteomes" id="UP000184520">
    <property type="component" value="Unassembled WGS sequence"/>
</dbReference>
<dbReference type="InterPro" id="IPR011110">
    <property type="entry name" value="Reg_prop"/>
</dbReference>
<dbReference type="Gene3D" id="2.60.40.10">
    <property type="entry name" value="Immunoglobulins"/>
    <property type="match status" value="1"/>
</dbReference>
<proteinExistence type="predicted"/>
<dbReference type="InterPro" id="IPR000700">
    <property type="entry name" value="PAS-assoc_C"/>
</dbReference>
<accession>A0A1M5JE23</accession>
<dbReference type="InterPro" id="IPR015943">
    <property type="entry name" value="WD40/YVTN_repeat-like_dom_sf"/>
</dbReference>
<evidence type="ECO:0000259" key="3">
    <source>
        <dbReference type="PROSITE" id="PS50887"/>
    </source>
</evidence>
<protein>
    <submittedName>
        <fullName evidence="4">PAS domain S-box-containing protein/diguanylate cyclase (GGDEF) domain-containing protein</fullName>
    </submittedName>
</protein>
<dbReference type="PANTHER" id="PTHR44757:SF2">
    <property type="entry name" value="BIOFILM ARCHITECTURE MAINTENANCE PROTEIN MBAA"/>
    <property type="match status" value="1"/>
</dbReference>
<dbReference type="SMART" id="SM00052">
    <property type="entry name" value="EAL"/>
    <property type="match status" value="1"/>
</dbReference>
<evidence type="ECO:0000313" key="4">
    <source>
        <dbReference type="EMBL" id="SHG38761.1"/>
    </source>
</evidence>
<dbReference type="Pfam" id="PF00563">
    <property type="entry name" value="EAL"/>
    <property type="match status" value="1"/>
</dbReference>
<dbReference type="InterPro" id="IPR043128">
    <property type="entry name" value="Rev_trsase/Diguanyl_cyclase"/>
</dbReference>
<dbReference type="CDD" id="cd00130">
    <property type="entry name" value="PAS"/>
    <property type="match status" value="1"/>
</dbReference>
<dbReference type="Gene3D" id="2.130.10.10">
    <property type="entry name" value="YVTN repeat-like/Quinoprotein amine dehydrogenase"/>
    <property type="match status" value="3"/>
</dbReference>
<dbReference type="SUPFAM" id="SSF55785">
    <property type="entry name" value="PYP-like sensor domain (PAS domain)"/>
    <property type="match status" value="1"/>
</dbReference>
<dbReference type="PROSITE" id="PS50887">
    <property type="entry name" value="GGDEF"/>
    <property type="match status" value="1"/>
</dbReference>
<dbReference type="PANTHER" id="PTHR44757">
    <property type="entry name" value="DIGUANYLATE CYCLASE DGCP"/>
    <property type="match status" value="1"/>
</dbReference>
<dbReference type="EMBL" id="FQWD01000003">
    <property type="protein sequence ID" value="SHG38761.1"/>
    <property type="molecule type" value="Genomic_DNA"/>
</dbReference>
<gene>
    <name evidence="4" type="ORF">SAMN05216361_2052</name>
</gene>
<dbReference type="InterPro" id="IPR001610">
    <property type="entry name" value="PAC"/>
</dbReference>
<feature type="domain" description="PAC" evidence="1">
    <location>
        <begin position="931"/>
        <end position="985"/>
    </location>
</feature>
<dbReference type="SUPFAM" id="SSF63829">
    <property type="entry name" value="Calcium-dependent phosphotriesterase"/>
    <property type="match status" value="2"/>
</dbReference>
<feature type="domain" description="GGDEF" evidence="3">
    <location>
        <begin position="1017"/>
        <end position="1150"/>
    </location>
</feature>
<dbReference type="Gene3D" id="3.30.450.20">
    <property type="entry name" value="PAS domain"/>
    <property type="match status" value="1"/>
</dbReference>
<dbReference type="Gene3D" id="3.20.20.450">
    <property type="entry name" value="EAL domain"/>
    <property type="match status" value="1"/>
</dbReference>
<dbReference type="STRING" id="634436.SAMN05216361_2052"/>
<dbReference type="CDD" id="cd01948">
    <property type="entry name" value="EAL"/>
    <property type="match status" value="1"/>
</dbReference>
<reference evidence="5" key="1">
    <citation type="submission" date="2016-11" db="EMBL/GenBank/DDBJ databases">
        <authorList>
            <person name="Varghese N."/>
            <person name="Submissions S."/>
        </authorList>
    </citation>
    <scope>NUCLEOTIDE SEQUENCE [LARGE SCALE GENOMIC DNA]</scope>
    <source>
        <strain evidence="5">CGMCC 1.8995</strain>
    </source>
</reference>
<dbReference type="CDD" id="cd01949">
    <property type="entry name" value="GGDEF"/>
    <property type="match status" value="1"/>
</dbReference>
<dbReference type="SUPFAM" id="SSF141868">
    <property type="entry name" value="EAL domain-like"/>
    <property type="match status" value="1"/>
</dbReference>
<dbReference type="PROSITE" id="PS50883">
    <property type="entry name" value="EAL"/>
    <property type="match status" value="1"/>
</dbReference>
<dbReference type="Gene3D" id="3.30.70.270">
    <property type="match status" value="1"/>
</dbReference>
<dbReference type="SMART" id="SM00086">
    <property type="entry name" value="PAC"/>
    <property type="match status" value="1"/>
</dbReference>
<dbReference type="InterPro" id="IPR035965">
    <property type="entry name" value="PAS-like_dom_sf"/>
</dbReference>
<dbReference type="Pfam" id="PF13426">
    <property type="entry name" value="PAS_9"/>
    <property type="match status" value="1"/>
</dbReference>
<dbReference type="NCBIfam" id="TIGR00254">
    <property type="entry name" value="GGDEF"/>
    <property type="match status" value="1"/>
</dbReference>
<evidence type="ECO:0000259" key="1">
    <source>
        <dbReference type="PROSITE" id="PS50113"/>
    </source>
</evidence>
<dbReference type="InterPro" id="IPR029787">
    <property type="entry name" value="Nucleotide_cyclase"/>
</dbReference>